<dbReference type="RefSeq" id="WP_028381804.1">
    <property type="nucleotide sequence ID" value="NZ_CAAAIT010000008.1"/>
</dbReference>
<evidence type="ECO:0000313" key="1">
    <source>
        <dbReference type="EMBL" id="KTC79405.1"/>
    </source>
</evidence>
<proteinExistence type="predicted"/>
<reference evidence="2 4" key="2">
    <citation type="submission" date="2018-12" db="EMBL/GenBank/DDBJ databases">
        <authorList>
            <consortium name="Pathogen Informatics"/>
        </authorList>
    </citation>
    <scope>NUCLEOTIDE SEQUENCE [LARGE SCALE GENOMIC DNA]</scope>
    <source>
        <strain evidence="2 4">NCTC11976</strain>
    </source>
</reference>
<dbReference type="EMBL" id="LR134173">
    <property type="protein sequence ID" value="VEB37193.1"/>
    <property type="molecule type" value="Genomic_DNA"/>
</dbReference>
<sequence>MIYLSIPPGKVFKKVVEIDEHGCPKEAKDCFVDLEDGSIIELQDLIKSALQNMGRKSHITLEAFTIYLKTPPNTEDYFLAYTPNHNGKYPTEVEPEVVMGKNVQKYNPGAHTKYGSFWHSELYLKAEKKLQVAEKMLEQKENRQHVGDSPNPT</sequence>
<dbReference type="Proteomes" id="UP000277577">
    <property type="component" value="Chromosome"/>
</dbReference>
<keyword evidence="4" id="KW-1185">Reference proteome</keyword>
<reference evidence="1 3" key="1">
    <citation type="submission" date="2015-11" db="EMBL/GenBank/DDBJ databases">
        <title>Genomic analysis of 38 Legionella species identifies large and diverse effector repertoires.</title>
        <authorList>
            <person name="Burstein D."/>
            <person name="Amaro F."/>
            <person name="Zusman T."/>
            <person name="Lifshitz Z."/>
            <person name="Cohen O."/>
            <person name="Gilbert J.A."/>
            <person name="Pupko T."/>
            <person name="Shuman H.A."/>
            <person name="Segal G."/>
        </authorList>
    </citation>
    <scope>NUCLEOTIDE SEQUENCE [LARGE SCALE GENOMIC DNA]</scope>
    <source>
        <strain evidence="1 3">ORW</strain>
    </source>
</reference>
<gene>
    <name evidence="1" type="ORF">Lche_1425</name>
    <name evidence="2" type="ORF">NCTC11976_02091</name>
</gene>
<evidence type="ECO:0000313" key="4">
    <source>
        <dbReference type="Proteomes" id="UP000277577"/>
    </source>
</evidence>
<evidence type="ECO:0000313" key="3">
    <source>
        <dbReference type="Proteomes" id="UP000054921"/>
    </source>
</evidence>
<evidence type="ECO:0000313" key="2">
    <source>
        <dbReference type="EMBL" id="VEB37193.1"/>
    </source>
</evidence>
<dbReference type="PATRIC" id="fig|28084.5.peg.1552"/>
<dbReference type="OrthoDB" id="5647175at2"/>
<dbReference type="STRING" id="28084.Lche_1425"/>
<dbReference type="EMBL" id="LNXW01000013">
    <property type="protein sequence ID" value="KTC79405.1"/>
    <property type="molecule type" value="Genomic_DNA"/>
</dbReference>
<organism evidence="1 3">
    <name type="scientific">Legionella cherrii</name>
    <dbReference type="NCBI Taxonomy" id="28084"/>
    <lineage>
        <taxon>Bacteria</taxon>
        <taxon>Pseudomonadati</taxon>
        <taxon>Pseudomonadota</taxon>
        <taxon>Gammaproteobacteria</taxon>
        <taxon>Legionellales</taxon>
        <taxon>Legionellaceae</taxon>
        <taxon>Legionella</taxon>
    </lineage>
</organism>
<protein>
    <submittedName>
        <fullName evidence="1">Permease</fullName>
    </submittedName>
</protein>
<name>A0A0W0S8P6_9GAMM</name>
<accession>A0A0W0S8P6</accession>
<dbReference type="AlphaFoldDB" id="A0A0W0S8P6"/>
<dbReference type="Proteomes" id="UP000054921">
    <property type="component" value="Unassembled WGS sequence"/>
</dbReference>